<dbReference type="EMBL" id="KV751041">
    <property type="protein sequence ID" value="OCL01867.1"/>
    <property type="molecule type" value="Genomic_DNA"/>
</dbReference>
<organism evidence="1 2">
    <name type="scientific">Glonium stellatum</name>
    <dbReference type="NCBI Taxonomy" id="574774"/>
    <lineage>
        <taxon>Eukaryota</taxon>
        <taxon>Fungi</taxon>
        <taxon>Dikarya</taxon>
        <taxon>Ascomycota</taxon>
        <taxon>Pezizomycotina</taxon>
        <taxon>Dothideomycetes</taxon>
        <taxon>Pleosporomycetidae</taxon>
        <taxon>Gloniales</taxon>
        <taxon>Gloniaceae</taxon>
        <taxon>Glonium</taxon>
    </lineage>
</organism>
<accession>A0A8E2ENA0</accession>
<name>A0A8E2ENA0_9PEZI</name>
<gene>
    <name evidence="1" type="ORF">AOQ84DRAFT_369750</name>
</gene>
<proteinExistence type="predicted"/>
<dbReference type="Proteomes" id="UP000250140">
    <property type="component" value="Unassembled WGS sequence"/>
</dbReference>
<evidence type="ECO:0000313" key="1">
    <source>
        <dbReference type="EMBL" id="OCL01867.1"/>
    </source>
</evidence>
<protein>
    <submittedName>
        <fullName evidence="1">Uncharacterized protein</fullName>
    </submittedName>
</protein>
<sequence length="238" mass="28363">MAEDQRTAYIRNVGIDPETFQDSHWRSLPRYPVRIHHAMKCNHRFILGASNDIDRRALEYLLDPPKLWEPEPPRIDRSHITVFFPTDSATYHSSLATQRYLKKEKIRWVLAGRKQPQQQKVDVSLTHLRDRQNGCSYVDGSGQRLRGKRWGDCTVCGKRYKRWDICSKGGENHNRNTRPDDYWNPRVAYPERDDLRWEELTAQDMILMYWYEKHKNIQWHFKIPVGPDNSKIDDSRTV</sequence>
<evidence type="ECO:0000313" key="2">
    <source>
        <dbReference type="Proteomes" id="UP000250140"/>
    </source>
</evidence>
<reference evidence="1 2" key="1">
    <citation type="journal article" date="2016" name="Nat. Commun.">
        <title>Ectomycorrhizal ecology is imprinted in the genome of the dominant symbiotic fungus Cenococcum geophilum.</title>
        <authorList>
            <consortium name="DOE Joint Genome Institute"/>
            <person name="Peter M."/>
            <person name="Kohler A."/>
            <person name="Ohm R.A."/>
            <person name="Kuo A."/>
            <person name="Krutzmann J."/>
            <person name="Morin E."/>
            <person name="Arend M."/>
            <person name="Barry K.W."/>
            <person name="Binder M."/>
            <person name="Choi C."/>
            <person name="Clum A."/>
            <person name="Copeland A."/>
            <person name="Grisel N."/>
            <person name="Haridas S."/>
            <person name="Kipfer T."/>
            <person name="LaButti K."/>
            <person name="Lindquist E."/>
            <person name="Lipzen A."/>
            <person name="Maire R."/>
            <person name="Meier B."/>
            <person name="Mihaltcheva S."/>
            <person name="Molinier V."/>
            <person name="Murat C."/>
            <person name="Poggeler S."/>
            <person name="Quandt C.A."/>
            <person name="Sperisen C."/>
            <person name="Tritt A."/>
            <person name="Tisserant E."/>
            <person name="Crous P.W."/>
            <person name="Henrissat B."/>
            <person name="Nehls U."/>
            <person name="Egli S."/>
            <person name="Spatafora J.W."/>
            <person name="Grigoriev I.V."/>
            <person name="Martin F.M."/>
        </authorList>
    </citation>
    <scope>NUCLEOTIDE SEQUENCE [LARGE SCALE GENOMIC DNA]</scope>
    <source>
        <strain evidence="1 2">CBS 207.34</strain>
    </source>
</reference>
<keyword evidence="2" id="KW-1185">Reference proteome</keyword>
<dbReference type="AlphaFoldDB" id="A0A8E2ENA0"/>